<dbReference type="SUPFAM" id="SSF51126">
    <property type="entry name" value="Pectin lyase-like"/>
    <property type="match status" value="1"/>
</dbReference>
<evidence type="ECO:0000256" key="1">
    <source>
        <dbReference type="SAM" id="SignalP"/>
    </source>
</evidence>
<sequence length="414" mass="41532">MVVYSSGFSIASFFHRSIGTALSILLVTFALAFTACSSPAGGDNTPHTHTWGEWTETKASTWTETGEETRICEIDPSHIETRTINKGGNVQTTNDWNQAIEIIKNGGNNQDYTITVSGTVPVPGSTGSTFGSVDKLTVTLTGDGTLTLSSTGNMFYILGTSLTQTLVIDGPALQGRSVNDSSLVKVSDSGAALELKSGTISGNMGGGVDVSWNGNFTMSGGTISGNTANNGGGATLGGGVYINTYGNFTMSGGTISDNTADHGGGVTLNNAAILTMNGGTISGNTANDGGGGVSMTNAATLTMNGGTISGNTANSSNGGGVSMSNSAVFTMSGGTISNNTAGMNGGGVSMAIISTFTMNGGTISGNTANSSNGGGVFVSFQDEFNGTAATGSYPNSWIKNNFAPAGTPNQVVVQ</sequence>
<keyword evidence="1" id="KW-0732">Signal</keyword>
<gene>
    <name evidence="3" type="ORF">JFL75_03410</name>
</gene>
<dbReference type="InterPro" id="IPR012332">
    <property type="entry name" value="Autotransporter_pectin_lyase_C"/>
</dbReference>
<dbReference type="Proteomes" id="UP000595917">
    <property type="component" value="Chromosome"/>
</dbReference>
<dbReference type="KEGG" id="bhc:JFL75_03410"/>
<accession>A0A7T7XP72</accession>
<organism evidence="3 4">
    <name type="scientific">Breznakiella homolactica</name>
    <dbReference type="NCBI Taxonomy" id="2798577"/>
    <lineage>
        <taxon>Bacteria</taxon>
        <taxon>Pseudomonadati</taxon>
        <taxon>Spirochaetota</taxon>
        <taxon>Spirochaetia</taxon>
        <taxon>Spirochaetales</taxon>
        <taxon>Breznakiellaceae</taxon>
        <taxon>Breznakiella</taxon>
    </lineage>
</organism>
<dbReference type="RefSeq" id="WP_215627278.1">
    <property type="nucleotide sequence ID" value="NZ_CP067089.2"/>
</dbReference>
<reference evidence="3" key="1">
    <citation type="submission" date="2021-01" db="EMBL/GenBank/DDBJ databases">
        <title>Description of Breznakiella homolactica.</title>
        <authorList>
            <person name="Song Y."/>
            <person name="Brune A."/>
        </authorList>
    </citation>
    <scope>NUCLEOTIDE SEQUENCE</scope>
    <source>
        <strain evidence="3">RmG30</strain>
    </source>
</reference>
<dbReference type="EMBL" id="CP067089">
    <property type="protein sequence ID" value="QQO09974.1"/>
    <property type="molecule type" value="Genomic_DNA"/>
</dbReference>
<dbReference type="Pfam" id="PF13229">
    <property type="entry name" value="Beta_helix"/>
    <property type="match status" value="1"/>
</dbReference>
<feature type="chain" id="PRO_5030622436" evidence="1">
    <location>
        <begin position="33"/>
        <end position="414"/>
    </location>
</feature>
<evidence type="ECO:0000259" key="2">
    <source>
        <dbReference type="Pfam" id="PF13229"/>
    </source>
</evidence>
<evidence type="ECO:0000313" key="4">
    <source>
        <dbReference type="Proteomes" id="UP000595917"/>
    </source>
</evidence>
<dbReference type="InterPro" id="IPR011050">
    <property type="entry name" value="Pectin_lyase_fold/virulence"/>
</dbReference>
<protein>
    <submittedName>
        <fullName evidence="3">Right-handed parallel beta-helix repeat-containing protein</fullName>
    </submittedName>
</protein>
<dbReference type="SMART" id="SM00710">
    <property type="entry name" value="PbH1"/>
    <property type="match status" value="6"/>
</dbReference>
<dbReference type="InterPro" id="IPR006626">
    <property type="entry name" value="PbH1"/>
</dbReference>
<feature type="domain" description="Right handed beta helix" evidence="2">
    <location>
        <begin position="189"/>
        <end position="342"/>
    </location>
</feature>
<dbReference type="Gene3D" id="2.160.20.20">
    <property type="match status" value="1"/>
</dbReference>
<name>A0A7T7XP72_9SPIR</name>
<keyword evidence="4" id="KW-1185">Reference proteome</keyword>
<proteinExistence type="predicted"/>
<dbReference type="InterPro" id="IPR039448">
    <property type="entry name" value="Beta_helix"/>
</dbReference>
<dbReference type="AlphaFoldDB" id="A0A7T7XP72"/>
<evidence type="ECO:0000313" key="3">
    <source>
        <dbReference type="EMBL" id="QQO09974.1"/>
    </source>
</evidence>
<feature type="signal peptide" evidence="1">
    <location>
        <begin position="1"/>
        <end position="32"/>
    </location>
</feature>